<dbReference type="RefSeq" id="WP_169383159.1">
    <property type="nucleotide sequence ID" value="NZ_JAAXLA010000040.1"/>
</dbReference>
<sequence>MSDAECPALAGLARLRLRRWRTVIVVAAHLDEELCAAGGLLASLAGHADLRVLAVTDGDGGTPRRLDRAAAQRLRRRRAKLAAAYQHLGLGSATRYRLSLTSGAVAAAEHDVVAAISELLGFADPAGLLCLAPWSGDGHPDHDAVGRAATLACQAYRTRLASYLVTPWEQPGFPDLPVNRVCRFLLPEVLRTRKNQALAHLISPHHRSTPGRTGSAPGPQGHACEVFVT</sequence>
<evidence type="ECO:0000313" key="3">
    <source>
        <dbReference type="Proteomes" id="UP000820669"/>
    </source>
</evidence>
<evidence type="ECO:0000313" key="2">
    <source>
        <dbReference type="EMBL" id="NMH99675.1"/>
    </source>
</evidence>
<keyword evidence="3" id="KW-1185">Reference proteome</keyword>
<dbReference type="SUPFAM" id="SSF102588">
    <property type="entry name" value="LmbE-like"/>
    <property type="match status" value="1"/>
</dbReference>
<dbReference type="InterPro" id="IPR003737">
    <property type="entry name" value="GlcNAc_PI_deacetylase-related"/>
</dbReference>
<dbReference type="Proteomes" id="UP000820669">
    <property type="component" value="Unassembled WGS sequence"/>
</dbReference>
<organism evidence="2 3">
    <name type="scientific">Pseudonocardia acidicola</name>
    <dbReference type="NCBI Taxonomy" id="2724939"/>
    <lineage>
        <taxon>Bacteria</taxon>
        <taxon>Bacillati</taxon>
        <taxon>Actinomycetota</taxon>
        <taxon>Actinomycetes</taxon>
        <taxon>Pseudonocardiales</taxon>
        <taxon>Pseudonocardiaceae</taxon>
        <taxon>Pseudonocardia</taxon>
    </lineage>
</organism>
<dbReference type="Gene3D" id="3.40.50.10320">
    <property type="entry name" value="LmbE-like"/>
    <property type="match status" value="1"/>
</dbReference>
<dbReference type="PANTHER" id="PTHR12993:SF11">
    <property type="entry name" value="N-ACETYLGLUCOSAMINYL-PHOSPHATIDYLINOSITOL DE-N-ACETYLASE"/>
    <property type="match status" value="1"/>
</dbReference>
<protein>
    <submittedName>
        <fullName evidence="2">PIG-L family deacetylase</fullName>
    </submittedName>
</protein>
<reference evidence="2 3" key="1">
    <citation type="submission" date="2020-04" db="EMBL/GenBank/DDBJ databases">
        <authorList>
            <person name="Klaysubun C."/>
            <person name="Duangmal K."/>
            <person name="Lipun K."/>
        </authorList>
    </citation>
    <scope>NUCLEOTIDE SEQUENCE [LARGE SCALE GENOMIC DNA]</scope>
    <source>
        <strain evidence="2 3">K10HN5</strain>
    </source>
</reference>
<keyword evidence="1" id="KW-0862">Zinc</keyword>
<dbReference type="PANTHER" id="PTHR12993">
    <property type="entry name" value="N-ACETYLGLUCOSAMINYL-PHOSPHATIDYLINOSITOL DE-N-ACETYLASE-RELATED"/>
    <property type="match status" value="1"/>
</dbReference>
<evidence type="ECO:0000256" key="1">
    <source>
        <dbReference type="ARBA" id="ARBA00022833"/>
    </source>
</evidence>
<dbReference type="InterPro" id="IPR024078">
    <property type="entry name" value="LmbE-like_dom_sf"/>
</dbReference>
<comment type="caution">
    <text evidence="2">The sequence shown here is derived from an EMBL/GenBank/DDBJ whole genome shotgun (WGS) entry which is preliminary data.</text>
</comment>
<proteinExistence type="predicted"/>
<name>A0ABX1SEZ3_9PSEU</name>
<dbReference type="EMBL" id="JAAXLA010000040">
    <property type="protein sequence ID" value="NMH99675.1"/>
    <property type="molecule type" value="Genomic_DNA"/>
</dbReference>
<accession>A0ABX1SEZ3</accession>
<gene>
    <name evidence="2" type="ORF">HF526_20490</name>
</gene>
<dbReference type="Pfam" id="PF02585">
    <property type="entry name" value="PIG-L"/>
    <property type="match status" value="1"/>
</dbReference>